<dbReference type="Pfam" id="PF02518">
    <property type="entry name" value="HATPase_c"/>
    <property type="match status" value="1"/>
</dbReference>
<dbReference type="SMART" id="SM00091">
    <property type="entry name" value="PAS"/>
    <property type="match status" value="2"/>
</dbReference>
<dbReference type="SMART" id="SM00387">
    <property type="entry name" value="HATPase_c"/>
    <property type="match status" value="1"/>
</dbReference>
<dbReference type="InterPro" id="IPR003661">
    <property type="entry name" value="HisK_dim/P_dom"/>
</dbReference>
<dbReference type="CDD" id="cd00075">
    <property type="entry name" value="HATPase"/>
    <property type="match status" value="1"/>
</dbReference>
<feature type="domain" description="Histidine kinase" evidence="7">
    <location>
        <begin position="318"/>
        <end position="534"/>
    </location>
</feature>
<dbReference type="SUPFAM" id="SSF47384">
    <property type="entry name" value="Homodimeric domain of signal transducing histidine kinase"/>
    <property type="match status" value="1"/>
</dbReference>
<sequence>MNENDSKTSFAELRERVHRLELDNKVLRMTLEGIEGSHEKTVTSLSKNEDLLLMLNSSGEGMFAIDLDRNCTFVNDSAIFLLGYTNKIDLLGKNIHYLIHHSWPNGKPLLVSDSKICNTFSMGKGVHVVDEVFWRADGSCFPCEYFSFPMLSNGICVGAMVTFIDISDRKQAEQALIESEERFRRYVNSTSDIVYILDSQQRHTGIYGDWAERMGYSKEFFIGKTIGELIGKEAEPHEIANRAALKGQFVVYESHKKIHGKKIFIQTSLSPIFQAGEVVGLIAVGRDISNLVESRKIIKNSEAVLKKLNATKDKLFSIIAHDLYNPFNTILGFTHLLQQNIKCYDAAKSELYLDHIQGATKNAVLLLDNLLDWWKAQTGNLRFVPEHLSLSFIAGDVIQNLNASAILKTITLNYDETTAITIFADSTLLKTIIRNLITNAIKFTHPNGSVNISAILLDGYVEINVADNGIGMDSATLARLFVVGAHESTRGTAAEKGSGLGLILCKEFVEMHGGRIWAVSTQGKGSTFKFTIPY</sequence>
<dbReference type="InterPro" id="IPR036097">
    <property type="entry name" value="HisK_dim/P_sf"/>
</dbReference>
<dbReference type="CDD" id="cd00082">
    <property type="entry name" value="HisKA"/>
    <property type="match status" value="1"/>
</dbReference>
<keyword evidence="3" id="KW-0597">Phosphoprotein</keyword>
<evidence type="ECO:0000256" key="5">
    <source>
        <dbReference type="ARBA" id="ARBA00022777"/>
    </source>
</evidence>
<evidence type="ECO:0000256" key="4">
    <source>
        <dbReference type="ARBA" id="ARBA00022679"/>
    </source>
</evidence>
<evidence type="ECO:0000256" key="2">
    <source>
        <dbReference type="ARBA" id="ARBA00012438"/>
    </source>
</evidence>
<dbReference type="PROSITE" id="PS50112">
    <property type="entry name" value="PAS"/>
    <property type="match status" value="2"/>
</dbReference>
<proteinExistence type="predicted"/>
<dbReference type="InterPro" id="IPR005467">
    <property type="entry name" value="His_kinase_dom"/>
</dbReference>
<evidence type="ECO:0000256" key="1">
    <source>
        <dbReference type="ARBA" id="ARBA00000085"/>
    </source>
</evidence>
<feature type="domain" description="PAS" evidence="8">
    <location>
        <begin position="179"/>
        <end position="233"/>
    </location>
</feature>
<dbReference type="PRINTS" id="PR00344">
    <property type="entry name" value="BCTRLSENSOR"/>
</dbReference>
<evidence type="ECO:0000256" key="3">
    <source>
        <dbReference type="ARBA" id="ARBA00022553"/>
    </source>
</evidence>
<dbReference type="InterPro" id="IPR013656">
    <property type="entry name" value="PAS_4"/>
</dbReference>
<accession>A0A1G6NGA2</accession>
<evidence type="ECO:0000256" key="6">
    <source>
        <dbReference type="ARBA" id="ARBA00023012"/>
    </source>
</evidence>
<name>A0A1G6NGA2_9BACT</name>
<dbReference type="PROSITE" id="PS50109">
    <property type="entry name" value="HIS_KIN"/>
    <property type="match status" value="1"/>
</dbReference>
<dbReference type="CDD" id="cd00130">
    <property type="entry name" value="PAS"/>
    <property type="match status" value="2"/>
</dbReference>
<dbReference type="Gene3D" id="1.10.287.130">
    <property type="match status" value="1"/>
</dbReference>
<keyword evidence="5" id="KW-0418">Kinase</keyword>
<protein>
    <recommendedName>
        <fullName evidence="2">histidine kinase</fullName>
        <ecNumber evidence="2">2.7.13.3</ecNumber>
    </recommendedName>
</protein>
<keyword evidence="6" id="KW-0902">Two-component regulatory system</keyword>
<evidence type="ECO:0000259" key="8">
    <source>
        <dbReference type="PROSITE" id="PS50112"/>
    </source>
</evidence>
<dbReference type="SMART" id="SM00388">
    <property type="entry name" value="HisKA"/>
    <property type="match status" value="1"/>
</dbReference>
<dbReference type="InterPro" id="IPR035965">
    <property type="entry name" value="PAS-like_dom_sf"/>
</dbReference>
<dbReference type="GO" id="GO:0000155">
    <property type="term" value="F:phosphorelay sensor kinase activity"/>
    <property type="evidence" value="ECO:0007669"/>
    <property type="project" value="InterPro"/>
</dbReference>
<keyword evidence="4" id="KW-0808">Transferase</keyword>
<organism evidence="9 10">
    <name type="scientific">Williamwhitmania taraxaci</name>
    <dbReference type="NCBI Taxonomy" id="1640674"/>
    <lineage>
        <taxon>Bacteria</taxon>
        <taxon>Pseudomonadati</taxon>
        <taxon>Bacteroidota</taxon>
        <taxon>Bacteroidia</taxon>
        <taxon>Bacteroidales</taxon>
        <taxon>Williamwhitmaniaceae</taxon>
        <taxon>Williamwhitmania</taxon>
    </lineage>
</organism>
<dbReference type="SUPFAM" id="SSF55785">
    <property type="entry name" value="PYP-like sensor domain (PAS domain)"/>
    <property type="match status" value="2"/>
</dbReference>
<evidence type="ECO:0000313" key="10">
    <source>
        <dbReference type="Proteomes" id="UP000199452"/>
    </source>
</evidence>
<dbReference type="EMBL" id="FMYP01000043">
    <property type="protein sequence ID" value="SDC66900.1"/>
    <property type="molecule type" value="Genomic_DNA"/>
</dbReference>
<dbReference type="SUPFAM" id="SSF55874">
    <property type="entry name" value="ATPase domain of HSP90 chaperone/DNA topoisomerase II/histidine kinase"/>
    <property type="match status" value="1"/>
</dbReference>
<dbReference type="EC" id="2.7.13.3" evidence="2"/>
<dbReference type="InterPro" id="IPR000014">
    <property type="entry name" value="PAS"/>
</dbReference>
<dbReference type="Gene3D" id="3.30.565.10">
    <property type="entry name" value="Histidine kinase-like ATPase, C-terminal domain"/>
    <property type="match status" value="1"/>
</dbReference>
<dbReference type="Gene3D" id="3.30.450.20">
    <property type="entry name" value="PAS domain"/>
    <property type="match status" value="2"/>
</dbReference>
<dbReference type="Pfam" id="PF13426">
    <property type="entry name" value="PAS_9"/>
    <property type="match status" value="1"/>
</dbReference>
<dbReference type="NCBIfam" id="TIGR00229">
    <property type="entry name" value="sensory_box"/>
    <property type="match status" value="2"/>
</dbReference>
<gene>
    <name evidence="9" type="ORF">SAMN05216323_10437</name>
</gene>
<dbReference type="InterPro" id="IPR050736">
    <property type="entry name" value="Sensor_HK_Regulatory"/>
</dbReference>
<dbReference type="Pfam" id="PF00512">
    <property type="entry name" value="HisKA"/>
    <property type="match status" value="1"/>
</dbReference>
<dbReference type="InterPro" id="IPR003594">
    <property type="entry name" value="HATPase_dom"/>
</dbReference>
<reference evidence="9 10" key="1">
    <citation type="submission" date="2016-09" db="EMBL/GenBank/DDBJ databases">
        <authorList>
            <person name="Capua I."/>
            <person name="De Benedictis P."/>
            <person name="Joannis T."/>
            <person name="Lombin L.H."/>
            <person name="Cattoli G."/>
        </authorList>
    </citation>
    <scope>NUCLEOTIDE SEQUENCE [LARGE SCALE GENOMIC DNA]</scope>
    <source>
        <strain evidence="9 10">A7P-90m</strain>
    </source>
</reference>
<evidence type="ECO:0000259" key="7">
    <source>
        <dbReference type="PROSITE" id="PS50109"/>
    </source>
</evidence>
<comment type="catalytic activity">
    <reaction evidence="1">
        <text>ATP + protein L-histidine = ADP + protein N-phospho-L-histidine.</text>
        <dbReference type="EC" id="2.7.13.3"/>
    </reaction>
</comment>
<dbReference type="OrthoDB" id="9781208at2"/>
<dbReference type="InterPro" id="IPR036890">
    <property type="entry name" value="HATPase_C_sf"/>
</dbReference>
<dbReference type="InterPro" id="IPR004358">
    <property type="entry name" value="Sig_transdc_His_kin-like_C"/>
</dbReference>
<dbReference type="PANTHER" id="PTHR43711">
    <property type="entry name" value="TWO-COMPONENT HISTIDINE KINASE"/>
    <property type="match status" value="1"/>
</dbReference>
<dbReference type="RefSeq" id="WP_092439099.1">
    <property type="nucleotide sequence ID" value="NZ_FMYP01000043.1"/>
</dbReference>
<keyword evidence="10" id="KW-1185">Reference proteome</keyword>
<dbReference type="PANTHER" id="PTHR43711:SF31">
    <property type="entry name" value="HISTIDINE KINASE"/>
    <property type="match status" value="1"/>
</dbReference>
<dbReference type="Proteomes" id="UP000199452">
    <property type="component" value="Unassembled WGS sequence"/>
</dbReference>
<dbReference type="STRING" id="1640674.SAMN05216323_10437"/>
<evidence type="ECO:0000313" key="9">
    <source>
        <dbReference type="EMBL" id="SDC66900.1"/>
    </source>
</evidence>
<dbReference type="Pfam" id="PF08448">
    <property type="entry name" value="PAS_4"/>
    <property type="match status" value="1"/>
</dbReference>
<dbReference type="AlphaFoldDB" id="A0A1G6NGA2"/>
<feature type="domain" description="PAS" evidence="8">
    <location>
        <begin position="47"/>
        <end position="85"/>
    </location>
</feature>